<evidence type="ECO:0000313" key="2">
    <source>
        <dbReference type="EMBL" id="KYN35663.1"/>
    </source>
</evidence>
<protein>
    <submittedName>
        <fullName evidence="2">Uncharacterized protein</fullName>
    </submittedName>
</protein>
<evidence type="ECO:0000256" key="1">
    <source>
        <dbReference type="SAM" id="MobiDB-lite"/>
    </source>
</evidence>
<feature type="region of interest" description="Disordered" evidence="1">
    <location>
        <begin position="91"/>
        <end position="114"/>
    </location>
</feature>
<proteinExistence type="predicted"/>
<evidence type="ECO:0000313" key="3">
    <source>
        <dbReference type="Proteomes" id="UP000078541"/>
    </source>
</evidence>
<feature type="region of interest" description="Disordered" evidence="1">
    <location>
        <begin position="182"/>
        <end position="213"/>
    </location>
</feature>
<accession>A0A151JTU5</accession>
<feature type="compositionally biased region" description="Low complexity" evidence="1">
    <location>
        <begin position="101"/>
        <end position="110"/>
    </location>
</feature>
<name>A0A151JTU5_9HYME</name>
<feature type="compositionally biased region" description="Basic and acidic residues" evidence="1">
    <location>
        <begin position="194"/>
        <end position="213"/>
    </location>
</feature>
<gene>
    <name evidence="2" type="ORF">ALC56_09961</name>
</gene>
<reference evidence="2 3" key="1">
    <citation type="submission" date="2016-03" db="EMBL/GenBank/DDBJ databases">
        <title>Trachymyrmex septentrionalis WGS genome.</title>
        <authorList>
            <person name="Nygaard S."/>
            <person name="Hu H."/>
            <person name="Boomsma J."/>
            <person name="Zhang G."/>
        </authorList>
    </citation>
    <scope>NUCLEOTIDE SEQUENCE [LARGE SCALE GENOMIC DNA]</scope>
    <source>
        <strain evidence="2">Tsep2-gDNA-1</strain>
        <tissue evidence="2">Whole body</tissue>
    </source>
</reference>
<keyword evidence="3" id="KW-1185">Reference proteome</keyword>
<dbReference type="Proteomes" id="UP000078541">
    <property type="component" value="Unassembled WGS sequence"/>
</dbReference>
<organism evidence="2 3">
    <name type="scientific">Trachymyrmex septentrionalis</name>
    <dbReference type="NCBI Taxonomy" id="34720"/>
    <lineage>
        <taxon>Eukaryota</taxon>
        <taxon>Metazoa</taxon>
        <taxon>Ecdysozoa</taxon>
        <taxon>Arthropoda</taxon>
        <taxon>Hexapoda</taxon>
        <taxon>Insecta</taxon>
        <taxon>Pterygota</taxon>
        <taxon>Neoptera</taxon>
        <taxon>Endopterygota</taxon>
        <taxon>Hymenoptera</taxon>
        <taxon>Apocrita</taxon>
        <taxon>Aculeata</taxon>
        <taxon>Formicoidea</taxon>
        <taxon>Formicidae</taxon>
        <taxon>Myrmicinae</taxon>
        <taxon>Trachymyrmex</taxon>
    </lineage>
</organism>
<dbReference type="AlphaFoldDB" id="A0A151JTU5"/>
<dbReference type="EMBL" id="KQ981799">
    <property type="protein sequence ID" value="KYN35663.1"/>
    <property type="molecule type" value="Genomic_DNA"/>
</dbReference>
<sequence>MSKDQTKIVENMGQIGFEMSGSAMSNTLCVEIPQGRVSRWSDCIGGLKAELKVRGDRRSGSADRYVRASCKIQLNDRGNFGITVVNRRDRSSFETSRSQLSSRPSRASRVSRVEPPGRTIICEKRGKREGERSRTLWLKDIKRDSGCASTSLARLSGVTEPLSGTKRNEVISVGLHSSGQCSQESLQLSATAELRSHESGVHGPDPLRPRDDPSCSQGLLIVSLTSIHTEANTCESNAPFTVPEYGSTSRKDTMTPVPMNSANVGPTFGSKNLILLTRDWITYDLGY</sequence>